<sequence length="187" mass="20747">MTRQRAFKRRIRQHIEDRAIGYAAARAELVAPAAHRKGSNVSKQANDPSAVVEENIPFMRVADARAAAAWYRRLGFQKEWEHQFGPDFPTTVSIARSGRAGTRLFLSEHTGDATPNTLVYLRVADVDALADEFDVEVQDSGWAREISLTDPDGNRLRVGTPTPATRPVDEFRYADPEESSEPAEPAG</sequence>
<evidence type="ECO:0000256" key="2">
    <source>
        <dbReference type="SAM" id="MobiDB-lite"/>
    </source>
</evidence>
<dbReference type="Pfam" id="PF19581">
    <property type="entry name" value="Glyoxalase_7"/>
    <property type="match status" value="1"/>
</dbReference>
<gene>
    <name evidence="3" type="ORF">AVDCRST_MAG50-250</name>
</gene>
<reference evidence="3" key="1">
    <citation type="submission" date="2020-02" db="EMBL/GenBank/DDBJ databases">
        <authorList>
            <person name="Meier V. D."/>
        </authorList>
    </citation>
    <scope>NUCLEOTIDE SEQUENCE</scope>
    <source>
        <strain evidence="3">AVDCRST_MAG50</strain>
    </source>
</reference>
<name>A0A6J4HB72_9ACTN</name>
<organism evidence="3">
    <name type="scientific">uncultured Acidimicrobiales bacterium</name>
    <dbReference type="NCBI Taxonomy" id="310071"/>
    <lineage>
        <taxon>Bacteria</taxon>
        <taxon>Bacillati</taxon>
        <taxon>Actinomycetota</taxon>
        <taxon>Acidimicrobiia</taxon>
        <taxon>Acidimicrobiales</taxon>
        <taxon>environmental samples</taxon>
    </lineage>
</organism>
<evidence type="ECO:0000313" key="3">
    <source>
        <dbReference type="EMBL" id="CAA9216563.1"/>
    </source>
</evidence>
<keyword evidence="1" id="KW-0046">Antibiotic resistance</keyword>
<dbReference type="InterPro" id="IPR000335">
    <property type="entry name" value="Bleomycin-R"/>
</dbReference>
<evidence type="ECO:0000256" key="1">
    <source>
        <dbReference type="ARBA" id="ARBA00023251"/>
    </source>
</evidence>
<dbReference type="AlphaFoldDB" id="A0A6J4HB72"/>
<protein>
    <submittedName>
        <fullName evidence="3">Glyoxalase family protein</fullName>
    </submittedName>
</protein>
<accession>A0A6J4HB72</accession>
<feature type="region of interest" description="Disordered" evidence="2">
    <location>
        <begin position="150"/>
        <end position="187"/>
    </location>
</feature>
<dbReference type="SUPFAM" id="SSF54593">
    <property type="entry name" value="Glyoxalase/Bleomycin resistance protein/Dihydroxybiphenyl dioxygenase"/>
    <property type="match status" value="1"/>
</dbReference>
<dbReference type="Gene3D" id="3.10.180.10">
    <property type="entry name" value="2,3-Dihydroxybiphenyl 1,2-Dioxygenase, domain 1"/>
    <property type="match status" value="1"/>
</dbReference>
<dbReference type="EMBL" id="CADCTF010000017">
    <property type="protein sequence ID" value="CAA9216563.1"/>
    <property type="molecule type" value="Genomic_DNA"/>
</dbReference>
<dbReference type="InterPro" id="IPR029068">
    <property type="entry name" value="Glyas_Bleomycin-R_OHBP_Dase"/>
</dbReference>
<proteinExistence type="predicted"/>
<dbReference type="GO" id="GO:0046677">
    <property type="term" value="P:response to antibiotic"/>
    <property type="evidence" value="ECO:0007669"/>
    <property type="project" value="UniProtKB-KW"/>
</dbReference>